<evidence type="ECO:0000313" key="2">
    <source>
        <dbReference type="EMBL" id="MDC3419669.1"/>
    </source>
</evidence>
<dbReference type="Proteomes" id="UP001145072">
    <property type="component" value="Unassembled WGS sequence"/>
</dbReference>
<keyword evidence="1" id="KW-0812">Transmembrane</keyword>
<evidence type="ECO:0000313" key="3">
    <source>
        <dbReference type="Proteomes" id="UP001145072"/>
    </source>
</evidence>
<name>A0A9X3WLQ6_9BACI</name>
<reference evidence="2" key="1">
    <citation type="submission" date="2022-06" db="EMBL/GenBank/DDBJ databases">
        <title>Aquibacillus sp. a new bacterium isolated from soil saline samples.</title>
        <authorList>
            <person name="Galisteo C."/>
            <person name="De La Haba R."/>
            <person name="Sanchez-Porro C."/>
            <person name="Ventosa A."/>
        </authorList>
    </citation>
    <scope>NUCLEOTIDE SEQUENCE</scope>
    <source>
        <strain evidence="2">JCM 12387</strain>
    </source>
</reference>
<organism evidence="2 3">
    <name type="scientific">Aquibacillus koreensis</name>
    <dbReference type="NCBI Taxonomy" id="279446"/>
    <lineage>
        <taxon>Bacteria</taxon>
        <taxon>Bacillati</taxon>
        <taxon>Bacillota</taxon>
        <taxon>Bacilli</taxon>
        <taxon>Bacillales</taxon>
        <taxon>Bacillaceae</taxon>
        <taxon>Aquibacillus</taxon>
    </lineage>
</organism>
<feature type="transmembrane region" description="Helical" evidence="1">
    <location>
        <begin position="49"/>
        <end position="73"/>
    </location>
</feature>
<dbReference type="EMBL" id="JAMQJZ010000002">
    <property type="protein sequence ID" value="MDC3419669.1"/>
    <property type="molecule type" value="Genomic_DNA"/>
</dbReference>
<proteinExistence type="predicted"/>
<dbReference type="AlphaFoldDB" id="A0A9X3WLQ6"/>
<gene>
    <name evidence="2" type="ORF">NC661_04725</name>
</gene>
<evidence type="ECO:0000256" key="1">
    <source>
        <dbReference type="SAM" id="Phobius"/>
    </source>
</evidence>
<keyword evidence="3" id="KW-1185">Reference proteome</keyword>
<dbReference type="RefSeq" id="WP_259866636.1">
    <property type="nucleotide sequence ID" value="NZ_JAMQJZ010000002.1"/>
</dbReference>
<protein>
    <submittedName>
        <fullName evidence="2">Uncharacterized protein</fullName>
    </submittedName>
</protein>
<keyword evidence="1" id="KW-1133">Transmembrane helix</keyword>
<comment type="caution">
    <text evidence="2">The sequence shown here is derived from an EMBL/GenBank/DDBJ whole genome shotgun (WGS) entry which is preliminary data.</text>
</comment>
<accession>A0A9X3WLQ6</accession>
<keyword evidence="1" id="KW-0472">Membrane</keyword>
<sequence length="79" mass="8398">MNRRGIGFGFCAIAAFLFSVRYVTGALYSISGIGTSSSYGPGTFQDLWLNSTGTLPLILSIISLIISVVYLVGAETENK</sequence>